<proteinExistence type="predicted"/>
<dbReference type="Proteomes" id="UP000188246">
    <property type="component" value="Chromosome"/>
</dbReference>
<dbReference type="RefSeq" id="WP_077276235.1">
    <property type="nucleotide sequence ID" value="NZ_CP019609.1"/>
</dbReference>
<gene>
    <name evidence="1" type="ORF">BW732_07960</name>
</gene>
<dbReference type="OrthoDB" id="2156137at2"/>
<dbReference type="KEGG" id="vpi:BW732_07960"/>
<reference evidence="1 2" key="1">
    <citation type="journal article" date="2010" name="Int. J. Syst. Evol. Microbiol.">
        <title>Vagococcus penaei sp. nov., isolated from spoilage microbiota of cooked shrimp (Penaeus vannamei).</title>
        <authorList>
            <person name="Jaffres E."/>
            <person name="Prevost H."/>
            <person name="Rossero A."/>
            <person name="Joffraud J.J."/>
            <person name="Dousset X."/>
        </authorList>
    </citation>
    <scope>NUCLEOTIDE SEQUENCE [LARGE SCALE GENOMIC DNA]</scope>
    <source>
        <strain evidence="1 2">CD276</strain>
    </source>
</reference>
<evidence type="ECO:0000313" key="2">
    <source>
        <dbReference type="Proteomes" id="UP000188246"/>
    </source>
</evidence>
<protein>
    <submittedName>
        <fullName evidence="1">Uncharacterized protein</fullName>
    </submittedName>
</protein>
<dbReference type="EMBL" id="CP019609">
    <property type="protein sequence ID" value="AQP54160.1"/>
    <property type="molecule type" value="Genomic_DNA"/>
</dbReference>
<evidence type="ECO:0000313" key="1">
    <source>
        <dbReference type="EMBL" id="AQP54160.1"/>
    </source>
</evidence>
<accession>A0A1Q2D756</accession>
<keyword evidence="2" id="KW-1185">Reference proteome</keyword>
<dbReference type="Pfam" id="PF13743">
    <property type="entry name" value="Thioredoxin_5"/>
    <property type="match status" value="1"/>
</dbReference>
<name>A0A1Q2D756_9ENTE</name>
<dbReference type="STRING" id="633807.BW732_07960"/>
<sequence length="204" mass="24107">MIEIYLFINPLDERSFNLEKKFLNFIKADSDWIQLRWIPILNPQVLQRYLLDNHLNKKNLIFRNQLFELLYTTCLDFKAVQLQGQALAKQFLMQLQKKILLEKNDYTDNLIEQILNDLGVDLDAFIVDRQSQLIIDFFQMDQQIAHEMKVERFSSAVIFNYATDDNFGILLTDDTPDDIIQSLLEPDVQQIKPNLGPYYSLLQK</sequence>
<dbReference type="AlphaFoldDB" id="A0A1Q2D756"/>
<organism evidence="1 2">
    <name type="scientific">Vagococcus penaei</name>
    <dbReference type="NCBI Taxonomy" id="633807"/>
    <lineage>
        <taxon>Bacteria</taxon>
        <taxon>Bacillati</taxon>
        <taxon>Bacillota</taxon>
        <taxon>Bacilli</taxon>
        <taxon>Lactobacillales</taxon>
        <taxon>Enterococcaceae</taxon>
        <taxon>Vagococcus</taxon>
    </lineage>
</organism>